<feature type="domain" description="TonB-dependent receptor-like beta-barrel" evidence="14">
    <location>
        <begin position="338"/>
        <end position="826"/>
    </location>
</feature>
<dbReference type="PANTHER" id="PTHR32552">
    <property type="entry name" value="FERRICHROME IRON RECEPTOR-RELATED"/>
    <property type="match status" value="1"/>
</dbReference>
<dbReference type="SUPFAM" id="SSF56935">
    <property type="entry name" value="Porins"/>
    <property type="match status" value="1"/>
</dbReference>
<dbReference type="RefSeq" id="WP_339588918.1">
    <property type="nucleotide sequence ID" value="NZ_JBBHJZ010000005.1"/>
</dbReference>
<feature type="chain" id="PRO_5046473723" evidence="13">
    <location>
        <begin position="24"/>
        <end position="868"/>
    </location>
</feature>
<keyword evidence="13" id="KW-0732">Signal</keyword>
<dbReference type="Gene3D" id="2.40.170.20">
    <property type="entry name" value="TonB-dependent receptor, beta-barrel domain"/>
    <property type="match status" value="2"/>
</dbReference>
<organism evidence="16 17">
    <name type="scientific">Novosphingobium anseongense</name>
    <dbReference type="NCBI Taxonomy" id="3133436"/>
    <lineage>
        <taxon>Bacteria</taxon>
        <taxon>Pseudomonadati</taxon>
        <taxon>Pseudomonadota</taxon>
        <taxon>Alphaproteobacteria</taxon>
        <taxon>Sphingomonadales</taxon>
        <taxon>Sphingomonadaceae</taxon>
        <taxon>Novosphingobium</taxon>
    </lineage>
</organism>
<comment type="subcellular location">
    <subcellularLocation>
        <location evidence="1 11">Cell outer membrane</location>
        <topology evidence="1 11">Multi-pass membrane protein</topology>
    </subcellularLocation>
</comment>
<evidence type="ECO:0000256" key="6">
    <source>
        <dbReference type="ARBA" id="ARBA00023004"/>
    </source>
</evidence>
<evidence type="ECO:0000256" key="5">
    <source>
        <dbReference type="ARBA" id="ARBA00022692"/>
    </source>
</evidence>
<evidence type="ECO:0000256" key="10">
    <source>
        <dbReference type="ARBA" id="ARBA00023237"/>
    </source>
</evidence>
<keyword evidence="9 11" id="KW-0472">Membrane</keyword>
<keyword evidence="4" id="KW-0410">Iron transport</keyword>
<dbReference type="PROSITE" id="PS52016">
    <property type="entry name" value="TONB_DEPENDENT_REC_3"/>
    <property type="match status" value="1"/>
</dbReference>
<dbReference type="Pfam" id="PF07715">
    <property type="entry name" value="Plug"/>
    <property type="match status" value="1"/>
</dbReference>
<evidence type="ECO:0000259" key="15">
    <source>
        <dbReference type="Pfam" id="PF07715"/>
    </source>
</evidence>
<keyword evidence="17" id="KW-1185">Reference proteome</keyword>
<evidence type="ECO:0000256" key="1">
    <source>
        <dbReference type="ARBA" id="ARBA00004571"/>
    </source>
</evidence>
<feature type="signal peptide" evidence="13">
    <location>
        <begin position="1"/>
        <end position="23"/>
    </location>
</feature>
<keyword evidence="6" id="KW-0408">Iron</keyword>
<proteinExistence type="inferred from homology"/>
<keyword evidence="2 11" id="KW-0813">Transport</keyword>
<keyword evidence="8 12" id="KW-0798">TonB box</keyword>
<dbReference type="InterPro" id="IPR000531">
    <property type="entry name" value="Beta-barrel_TonB"/>
</dbReference>
<evidence type="ECO:0000256" key="7">
    <source>
        <dbReference type="ARBA" id="ARBA00023065"/>
    </source>
</evidence>
<dbReference type="Pfam" id="PF00593">
    <property type="entry name" value="TonB_dep_Rec_b-barrel"/>
    <property type="match status" value="1"/>
</dbReference>
<accession>A0ABU8S0V3</accession>
<keyword evidence="3 11" id="KW-1134">Transmembrane beta strand</keyword>
<evidence type="ECO:0000256" key="9">
    <source>
        <dbReference type="ARBA" id="ARBA00023136"/>
    </source>
</evidence>
<evidence type="ECO:0000256" key="3">
    <source>
        <dbReference type="ARBA" id="ARBA00022452"/>
    </source>
</evidence>
<sequence length="868" mass="92983">MRASITCALVATTALTWVAPAMAQDASDNGAGAGDIIVTARRTEERLQDVPISMTVFNQEQVTARNIVSGNDLATYTPSLSANSRFGAETAAFAIRGFTQENFTSPSVATYFADVIGPRANGGTAGGNGAGVGQFFDLQNVQVLKGPQGTLFGRNTTGGAVLIVPQKPTDELGGYIEGSIGNFDMYRLQGVLNVPLADTFKVRLGFERQKRDGFVRNRSGIGPADYDDVDYWAIRGAIVADLTPDLENYLIARYSESTTNGTFGKIIAVNAVGCDAGVDRSRYPLPGSPQVNLPGQTLASTASFLAPLACAGTVARQRARGDGFWDVESGNADPFLKIKQWGVTNTTTWRVSDTVTLKNIASYQQFRQKQSLLIGNDNYTFPASPNPAWTGLPFTWVGVYPAQGLANVEQATFTEEFQIQGKSGDGRLDYVLGGYYERADPLSPFQGTYSNISYVNYSPAPAGLGLPAGTLLPFLATLSCSNVGQLQCTPINTFGSPQIPSLLQNSLTRYWYENIGFFGQATYKLTDQLSLTGGLRYTIDKTRAQGGTRQLFFFAPNQYNAVCAANNAVPAPSGESCVSALPASSASQTTKKPTWLINLDYKPTDDVMLYAKYARGYRQGNINASNTIPQGWGPEKVESYEIGAKLSFRGDFSGYFNIAGFYNDFSDQQLAASLIPSPGSTASPAQAIVNAGKSRIQGFEIDALASYSAFSLGVGYTYLDTQLKSFIPVNFPGYLPATPNSDLGGPLPLSPKHKLSLTPSIRLPLDESVGKVTISATYVHTSSQVTSASAVTPFGTVPAFDLLNLNLAWNGIAGSPIDLAAFVTNVTNEKYYTFLGGGWQSTGVEYASLGMPRMYGLRLKFRFGAMAD</sequence>
<comment type="caution">
    <text evidence="16">The sequence shown here is derived from an EMBL/GenBank/DDBJ whole genome shotgun (WGS) entry which is preliminary data.</text>
</comment>
<dbReference type="InterPro" id="IPR039426">
    <property type="entry name" value="TonB-dep_rcpt-like"/>
</dbReference>
<evidence type="ECO:0000256" key="4">
    <source>
        <dbReference type="ARBA" id="ARBA00022496"/>
    </source>
</evidence>
<keyword evidence="10 11" id="KW-0998">Cell outer membrane</keyword>
<reference evidence="16 17" key="1">
    <citation type="submission" date="2024-03" db="EMBL/GenBank/DDBJ databases">
        <authorList>
            <person name="Jo J.-H."/>
        </authorList>
    </citation>
    <scope>NUCLEOTIDE SEQUENCE [LARGE SCALE GENOMIC DNA]</scope>
    <source>
        <strain evidence="16 17">PS1R-30</strain>
    </source>
</reference>
<gene>
    <name evidence="16" type="ORF">WG901_20140</name>
</gene>
<keyword evidence="5 11" id="KW-0812">Transmembrane</keyword>
<dbReference type="PANTHER" id="PTHR32552:SF81">
    <property type="entry name" value="TONB-DEPENDENT OUTER MEMBRANE RECEPTOR"/>
    <property type="match status" value="1"/>
</dbReference>
<feature type="domain" description="TonB-dependent receptor plug" evidence="15">
    <location>
        <begin position="47"/>
        <end position="160"/>
    </location>
</feature>
<dbReference type="InterPro" id="IPR036942">
    <property type="entry name" value="Beta-barrel_TonB_sf"/>
</dbReference>
<evidence type="ECO:0000313" key="16">
    <source>
        <dbReference type="EMBL" id="MEJ5978974.1"/>
    </source>
</evidence>
<evidence type="ECO:0000259" key="14">
    <source>
        <dbReference type="Pfam" id="PF00593"/>
    </source>
</evidence>
<evidence type="ECO:0000256" key="8">
    <source>
        <dbReference type="ARBA" id="ARBA00023077"/>
    </source>
</evidence>
<evidence type="ECO:0000256" key="11">
    <source>
        <dbReference type="PROSITE-ProRule" id="PRU01360"/>
    </source>
</evidence>
<dbReference type="Proteomes" id="UP001361239">
    <property type="component" value="Unassembled WGS sequence"/>
</dbReference>
<comment type="similarity">
    <text evidence="11 12">Belongs to the TonB-dependent receptor family.</text>
</comment>
<protein>
    <submittedName>
        <fullName evidence="16">TonB-dependent receptor</fullName>
    </submittedName>
</protein>
<keyword evidence="7" id="KW-0406">Ion transport</keyword>
<dbReference type="InterPro" id="IPR012910">
    <property type="entry name" value="Plug_dom"/>
</dbReference>
<evidence type="ECO:0000256" key="2">
    <source>
        <dbReference type="ARBA" id="ARBA00022448"/>
    </source>
</evidence>
<keyword evidence="16" id="KW-0675">Receptor</keyword>
<name>A0ABU8S0V3_9SPHN</name>
<evidence type="ECO:0000313" key="17">
    <source>
        <dbReference type="Proteomes" id="UP001361239"/>
    </source>
</evidence>
<evidence type="ECO:0000256" key="12">
    <source>
        <dbReference type="RuleBase" id="RU003357"/>
    </source>
</evidence>
<dbReference type="EMBL" id="JBBHJZ010000005">
    <property type="protein sequence ID" value="MEJ5978974.1"/>
    <property type="molecule type" value="Genomic_DNA"/>
</dbReference>
<evidence type="ECO:0000256" key="13">
    <source>
        <dbReference type="SAM" id="SignalP"/>
    </source>
</evidence>